<comment type="caution">
    <text evidence="1">The sequence shown here is derived from an EMBL/GenBank/DDBJ whole genome shotgun (WGS) entry which is preliminary data.</text>
</comment>
<dbReference type="Proteomes" id="UP000289546">
    <property type="component" value="Unassembled WGS sequence"/>
</dbReference>
<sequence length="70" mass="7605">MAGMRLVCREAARPAWFETPASGGLLTMRVSYLAKTKELQGGQRRDCAVPHGTEVVGTLRFAHPTILHVG</sequence>
<dbReference type="EMBL" id="LBJQ01000090">
    <property type="protein sequence ID" value="RXH23683.1"/>
    <property type="molecule type" value="Genomic_DNA"/>
</dbReference>
<evidence type="ECO:0000313" key="2">
    <source>
        <dbReference type="Proteomes" id="UP000289546"/>
    </source>
</evidence>
<proteinExistence type="predicted"/>
<evidence type="ECO:0000313" key="1">
    <source>
        <dbReference type="EMBL" id="RXH23683.1"/>
    </source>
</evidence>
<name>A0A4Q0RVY6_9BRAD</name>
<organism evidence="1 2">
    <name type="scientific">Bradyrhizobium nanningense</name>
    <dbReference type="NCBI Taxonomy" id="1325118"/>
    <lineage>
        <taxon>Bacteria</taxon>
        <taxon>Pseudomonadati</taxon>
        <taxon>Pseudomonadota</taxon>
        <taxon>Alphaproteobacteria</taxon>
        <taxon>Hyphomicrobiales</taxon>
        <taxon>Nitrobacteraceae</taxon>
        <taxon>Bradyrhizobium</taxon>
    </lineage>
</organism>
<keyword evidence="2" id="KW-1185">Reference proteome</keyword>
<protein>
    <submittedName>
        <fullName evidence="1">Uncharacterized protein</fullName>
    </submittedName>
</protein>
<gene>
    <name evidence="1" type="ORF">XH99_29865</name>
</gene>
<accession>A0A4Q0RVY6</accession>
<reference evidence="1 2" key="1">
    <citation type="submission" date="2015-04" db="EMBL/GenBank/DDBJ databases">
        <title>Comparative genomics of rhizobia nodulating Arachis hypogaea in China.</title>
        <authorList>
            <person name="Li Y."/>
        </authorList>
    </citation>
    <scope>NUCLEOTIDE SEQUENCE [LARGE SCALE GENOMIC DNA]</scope>
    <source>
        <strain evidence="1 2">CCBAU 51757</strain>
    </source>
</reference>
<dbReference type="AlphaFoldDB" id="A0A4Q0RVY6"/>